<reference evidence="1" key="2">
    <citation type="submission" date="2023-05" db="EMBL/GenBank/DDBJ databases">
        <authorList>
            <person name="Schelkunov M.I."/>
        </authorList>
    </citation>
    <scope>NUCLEOTIDE SEQUENCE</scope>
    <source>
        <strain evidence="1">Hsosn_3</strain>
        <tissue evidence="1">Leaf</tissue>
    </source>
</reference>
<name>A0AAD8MKV5_9APIA</name>
<accession>A0AAD8MKV5</accession>
<dbReference type="EMBL" id="JAUIZM010000007">
    <property type="protein sequence ID" value="KAK1377086.1"/>
    <property type="molecule type" value="Genomic_DNA"/>
</dbReference>
<sequence>MVDAGVLWTMPDQGFIKINVHGFFSDEPLVNGNRTGIGYVFRDDRGRIIGMVGGSLGLQDERINEFYARIMALRRAFLENDNNLILEKDTLEAYWEWKLAGMNGVVPEHRYLAEQGAHMWTQLMVIENRFGRIQELWNNDMGLGPVGEQFREVWEGDLIVEEEAAEEVILHENVQ</sequence>
<reference evidence="1" key="1">
    <citation type="submission" date="2023-02" db="EMBL/GenBank/DDBJ databases">
        <title>Genome of toxic invasive species Heracleum sosnowskyi carries increased number of genes despite the absence of recent whole-genome duplications.</title>
        <authorList>
            <person name="Schelkunov M."/>
            <person name="Shtratnikova V."/>
            <person name="Makarenko M."/>
            <person name="Klepikova A."/>
            <person name="Omelchenko D."/>
            <person name="Novikova G."/>
            <person name="Obukhova E."/>
            <person name="Bogdanov V."/>
            <person name="Penin A."/>
            <person name="Logacheva M."/>
        </authorList>
    </citation>
    <scope>NUCLEOTIDE SEQUENCE</scope>
    <source>
        <strain evidence="1">Hsosn_3</strain>
        <tissue evidence="1">Leaf</tissue>
    </source>
</reference>
<gene>
    <name evidence="1" type="ORF">POM88_033279</name>
</gene>
<evidence type="ECO:0000313" key="1">
    <source>
        <dbReference type="EMBL" id="KAK1377086.1"/>
    </source>
</evidence>
<organism evidence="1 2">
    <name type="scientific">Heracleum sosnowskyi</name>
    <dbReference type="NCBI Taxonomy" id="360622"/>
    <lineage>
        <taxon>Eukaryota</taxon>
        <taxon>Viridiplantae</taxon>
        <taxon>Streptophyta</taxon>
        <taxon>Embryophyta</taxon>
        <taxon>Tracheophyta</taxon>
        <taxon>Spermatophyta</taxon>
        <taxon>Magnoliopsida</taxon>
        <taxon>eudicotyledons</taxon>
        <taxon>Gunneridae</taxon>
        <taxon>Pentapetalae</taxon>
        <taxon>asterids</taxon>
        <taxon>campanulids</taxon>
        <taxon>Apiales</taxon>
        <taxon>Apiaceae</taxon>
        <taxon>Apioideae</taxon>
        <taxon>apioid superclade</taxon>
        <taxon>Tordylieae</taxon>
        <taxon>Tordyliinae</taxon>
        <taxon>Heracleum</taxon>
    </lineage>
</organism>
<protein>
    <recommendedName>
        <fullName evidence="3">RNase H type-1 domain-containing protein</fullName>
    </recommendedName>
</protein>
<proteinExistence type="predicted"/>
<keyword evidence="2" id="KW-1185">Reference proteome</keyword>
<evidence type="ECO:0000313" key="2">
    <source>
        <dbReference type="Proteomes" id="UP001237642"/>
    </source>
</evidence>
<dbReference type="AlphaFoldDB" id="A0AAD8MKV5"/>
<comment type="caution">
    <text evidence="1">The sequence shown here is derived from an EMBL/GenBank/DDBJ whole genome shotgun (WGS) entry which is preliminary data.</text>
</comment>
<evidence type="ECO:0008006" key="3">
    <source>
        <dbReference type="Google" id="ProtNLM"/>
    </source>
</evidence>
<dbReference type="Proteomes" id="UP001237642">
    <property type="component" value="Unassembled WGS sequence"/>
</dbReference>